<dbReference type="RefSeq" id="WP_143185239.1">
    <property type="nucleotide sequence ID" value="NZ_FQYR01000008.1"/>
</dbReference>
<accession>A0A1M6RW43</accession>
<dbReference type="GO" id="GO:1990904">
    <property type="term" value="C:ribonucleoprotein complex"/>
    <property type="evidence" value="ECO:0007669"/>
    <property type="project" value="UniProtKB-KW"/>
</dbReference>
<dbReference type="Gene3D" id="3.40.1370.10">
    <property type="match status" value="1"/>
</dbReference>
<dbReference type="GO" id="GO:0005840">
    <property type="term" value="C:ribosome"/>
    <property type="evidence" value="ECO:0007669"/>
    <property type="project" value="UniProtKB-KW"/>
</dbReference>
<evidence type="ECO:0000313" key="8">
    <source>
        <dbReference type="Proteomes" id="UP000184510"/>
    </source>
</evidence>
<comment type="similarity">
    <text evidence="1 5">Belongs to the universal ribosomal protein uL4 family.</text>
</comment>
<proteinExistence type="inferred from homology"/>
<dbReference type="Pfam" id="PF00573">
    <property type="entry name" value="Ribosomal_L4"/>
    <property type="match status" value="1"/>
</dbReference>
<dbReference type="InterPro" id="IPR023574">
    <property type="entry name" value="Ribosomal_uL4_dom_sf"/>
</dbReference>
<dbReference type="Proteomes" id="UP000184510">
    <property type="component" value="Unassembled WGS sequence"/>
</dbReference>
<dbReference type="InterPro" id="IPR013005">
    <property type="entry name" value="Ribosomal_uL4-like"/>
</dbReference>
<feature type="compositionally biased region" description="Polar residues" evidence="6">
    <location>
        <begin position="40"/>
        <end position="53"/>
    </location>
</feature>
<evidence type="ECO:0000256" key="4">
    <source>
        <dbReference type="ARBA" id="ARBA00035244"/>
    </source>
</evidence>
<dbReference type="InterPro" id="IPR002136">
    <property type="entry name" value="Ribosomal_uL4"/>
</dbReference>
<evidence type="ECO:0000256" key="3">
    <source>
        <dbReference type="ARBA" id="ARBA00023274"/>
    </source>
</evidence>
<comment type="function">
    <text evidence="5">Forms part of the polypeptide exit tunnel.</text>
</comment>
<dbReference type="EMBL" id="FQYR01000008">
    <property type="protein sequence ID" value="SHK36650.1"/>
    <property type="molecule type" value="Genomic_DNA"/>
</dbReference>
<evidence type="ECO:0000313" key="7">
    <source>
        <dbReference type="EMBL" id="SHK36650.1"/>
    </source>
</evidence>
<comment type="function">
    <text evidence="5">One of the primary rRNA binding proteins, this protein initially binds near the 5'-end of the 23S rRNA. It is important during the early stages of 50S assembly. It makes multiple contacts with different domains of the 23S rRNA in the assembled 50S subunit and ribosome.</text>
</comment>
<dbReference type="SUPFAM" id="SSF52166">
    <property type="entry name" value="Ribosomal protein L4"/>
    <property type="match status" value="1"/>
</dbReference>
<dbReference type="PANTHER" id="PTHR10746">
    <property type="entry name" value="50S RIBOSOMAL PROTEIN L4"/>
    <property type="match status" value="1"/>
</dbReference>
<feature type="region of interest" description="Disordered" evidence="6">
    <location>
        <begin position="39"/>
        <end position="68"/>
    </location>
</feature>
<comment type="subunit">
    <text evidence="5">Part of the 50S ribosomal subunit.</text>
</comment>
<dbReference type="NCBIfam" id="TIGR03953">
    <property type="entry name" value="rplD_bact"/>
    <property type="match status" value="1"/>
</dbReference>
<dbReference type="GO" id="GO:0003735">
    <property type="term" value="F:structural constituent of ribosome"/>
    <property type="evidence" value="ECO:0007669"/>
    <property type="project" value="InterPro"/>
</dbReference>
<keyword evidence="5" id="KW-0699">rRNA-binding</keyword>
<keyword evidence="8" id="KW-1185">Reference proteome</keyword>
<keyword evidence="3 5" id="KW-0687">Ribonucleoprotein</keyword>
<reference evidence="7 8" key="1">
    <citation type="submission" date="2016-11" db="EMBL/GenBank/DDBJ databases">
        <authorList>
            <person name="Jaros S."/>
            <person name="Januszkiewicz K."/>
            <person name="Wedrychowicz H."/>
        </authorList>
    </citation>
    <scope>NUCLEOTIDE SEQUENCE [LARGE SCALE GENOMIC DNA]</scope>
    <source>
        <strain evidence="7 8">DSM 18772</strain>
    </source>
</reference>
<dbReference type="GO" id="GO:0006412">
    <property type="term" value="P:translation"/>
    <property type="evidence" value="ECO:0007669"/>
    <property type="project" value="UniProtKB-UniRule"/>
</dbReference>
<evidence type="ECO:0000256" key="2">
    <source>
        <dbReference type="ARBA" id="ARBA00022980"/>
    </source>
</evidence>
<name>A0A1M6RW43_9BACT</name>
<sequence>MSGKLLSISDAKAANITVVEGDKGAQAVHDLITAYRANRRTGSANSKTRSEVSGTGKKMYRQKGTGNARHGDKGAPIFVGGGVVFGPKPRSYNKKVTKSVRKLALRKVLGEVIASERVLAVDSFEIADGKTKSFVSAIKGMTDAKKVLVIAGSFDEKTYLAGRNVQNVLLMTAAEVNVEQILHANAIVIVNDALETLAKRTA</sequence>
<keyword evidence="5" id="KW-0694">RNA-binding</keyword>
<keyword evidence="2 5" id="KW-0689">Ribosomal protein</keyword>
<evidence type="ECO:0000256" key="6">
    <source>
        <dbReference type="SAM" id="MobiDB-lite"/>
    </source>
</evidence>
<dbReference type="PANTHER" id="PTHR10746:SF6">
    <property type="entry name" value="LARGE RIBOSOMAL SUBUNIT PROTEIN UL4M"/>
    <property type="match status" value="1"/>
</dbReference>
<dbReference type="AlphaFoldDB" id="A0A1M6RW43"/>
<evidence type="ECO:0000256" key="1">
    <source>
        <dbReference type="ARBA" id="ARBA00010528"/>
    </source>
</evidence>
<dbReference type="InParanoid" id="A0A1M6RW43"/>
<organism evidence="7 8">
    <name type="scientific">Rubritalea squalenifaciens DSM 18772</name>
    <dbReference type="NCBI Taxonomy" id="1123071"/>
    <lineage>
        <taxon>Bacteria</taxon>
        <taxon>Pseudomonadati</taxon>
        <taxon>Verrucomicrobiota</taxon>
        <taxon>Verrucomicrobiia</taxon>
        <taxon>Verrucomicrobiales</taxon>
        <taxon>Rubritaleaceae</taxon>
        <taxon>Rubritalea</taxon>
    </lineage>
</organism>
<dbReference type="HAMAP" id="MF_01328_B">
    <property type="entry name" value="Ribosomal_uL4_B"/>
    <property type="match status" value="1"/>
</dbReference>
<protein>
    <recommendedName>
        <fullName evidence="4 5">Large ribosomal subunit protein uL4</fullName>
    </recommendedName>
</protein>
<dbReference type="GO" id="GO:0019843">
    <property type="term" value="F:rRNA binding"/>
    <property type="evidence" value="ECO:0007669"/>
    <property type="project" value="UniProtKB-UniRule"/>
</dbReference>
<dbReference type="FunCoup" id="A0A1M6RW43">
    <property type="interactions" value="634"/>
</dbReference>
<dbReference type="OrthoDB" id="9803201at2"/>
<gene>
    <name evidence="5" type="primary">rplD</name>
    <name evidence="7" type="ORF">SAMN02745181_3698</name>
</gene>
<dbReference type="STRING" id="1123071.SAMN02745181_3698"/>
<evidence type="ECO:0000256" key="5">
    <source>
        <dbReference type="HAMAP-Rule" id="MF_01328"/>
    </source>
</evidence>